<evidence type="ECO:0000313" key="2">
    <source>
        <dbReference type="Proteomes" id="UP000095287"/>
    </source>
</evidence>
<sequence length="151" mass="16697">MDRKAAPGQSAIRKYGIKFDADGNVLPRLVAESVLRTLRDNVVQLEKAVEAHKRQAAHEIRRRSTGDFYPEQLGYICNSAWPTPTAVCILLSLFLCKYPALAGNLVRVRILTHFGTYTPRVARIGGGQFLTSLTAVVLWEGESRILAMLSG</sequence>
<reference evidence="3" key="1">
    <citation type="submission" date="2016-11" db="UniProtKB">
        <authorList>
            <consortium name="WormBaseParasite"/>
        </authorList>
    </citation>
    <scope>IDENTIFICATION</scope>
</reference>
<keyword evidence="2" id="KW-1185">Reference proteome</keyword>
<keyword evidence="1" id="KW-0175">Coiled coil</keyword>
<evidence type="ECO:0000256" key="1">
    <source>
        <dbReference type="SAM" id="Coils"/>
    </source>
</evidence>
<organism evidence="2 3">
    <name type="scientific">Steinernema glaseri</name>
    <dbReference type="NCBI Taxonomy" id="37863"/>
    <lineage>
        <taxon>Eukaryota</taxon>
        <taxon>Metazoa</taxon>
        <taxon>Ecdysozoa</taxon>
        <taxon>Nematoda</taxon>
        <taxon>Chromadorea</taxon>
        <taxon>Rhabditida</taxon>
        <taxon>Tylenchina</taxon>
        <taxon>Panagrolaimomorpha</taxon>
        <taxon>Strongyloidoidea</taxon>
        <taxon>Steinernematidae</taxon>
        <taxon>Steinernema</taxon>
    </lineage>
</organism>
<proteinExistence type="predicted"/>
<name>A0A1I7YLW5_9BILA</name>
<dbReference type="Proteomes" id="UP000095287">
    <property type="component" value="Unplaced"/>
</dbReference>
<feature type="coiled-coil region" evidence="1">
    <location>
        <begin position="35"/>
        <end position="62"/>
    </location>
</feature>
<protein>
    <submittedName>
        <fullName evidence="3">Reverse transcriptase domain-containing protein</fullName>
    </submittedName>
</protein>
<dbReference type="WBParaSite" id="L893_g17677.t1">
    <property type="protein sequence ID" value="L893_g17677.t1"/>
    <property type="gene ID" value="L893_g17677"/>
</dbReference>
<dbReference type="AlphaFoldDB" id="A0A1I7YLW5"/>
<evidence type="ECO:0000313" key="3">
    <source>
        <dbReference type="WBParaSite" id="L893_g17677.t1"/>
    </source>
</evidence>
<accession>A0A1I7YLW5</accession>